<accession>A0ABQ5QHL7</accession>
<keyword evidence="4 7" id="KW-0812">Transmembrane</keyword>
<keyword evidence="10" id="KW-1185">Reference proteome</keyword>
<dbReference type="EMBL" id="BSDE01000005">
    <property type="protein sequence ID" value="GLH74087.1"/>
    <property type="molecule type" value="Genomic_DNA"/>
</dbReference>
<keyword evidence="5 8" id="KW-1133">Transmembrane helix</keyword>
<dbReference type="InterPro" id="IPR003400">
    <property type="entry name" value="ExbD"/>
</dbReference>
<evidence type="ECO:0000256" key="7">
    <source>
        <dbReference type="RuleBase" id="RU003879"/>
    </source>
</evidence>
<comment type="caution">
    <text evidence="9">The sequence shown here is derived from an EMBL/GenBank/DDBJ whole genome shotgun (WGS) entry which is preliminary data.</text>
</comment>
<evidence type="ECO:0000256" key="3">
    <source>
        <dbReference type="ARBA" id="ARBA00022475"/>
    </source>
</evidence>
<dbReference type="Gene3D" id="3.30.420.270">
    <property type="match status" value="1"/>
</dbReference>
<dbReference type="PANTHER" id="PTHR30558">
    <property type="entry name" value="EXBD MEMBRANE COMPONENT OF PMF-DRIVEN MACROMOLECULE IMPORT SYSTEM"/>
    <property type="match status" value="1"/>
</dbReference>
<evidence type="ECO:0000256" key="8">
    <source>
        <dbReference type="SAM" id="Phobius"/>
    </source>
</evidence>
<dbReference type="Proteomes" id="UP001165069">
    <property type="component" value="Unassembled WGS sequence"/>
</dbReference>
<comment type="subcellular location">
    <subcellularLocation>
        <location evidence="1">Cell membrane</location>
        <topology evidence="1">Single-pass membrane protein</topology>
    </subcellularLocation>
    <subcellularLocation>
        <location evidence="7">Cell membrane</location>
        <topology evidence="7">Single-pass type II membrane protein</topology>
    </subcellularLocation>
</comment>
<evidence type="ECO:0000256" key="2">
    <source>
        <dbReference type="ARBA" id="ARBA00005811"/>
    </source>
</evidence>
<protein>
    <submittedName>
        <fullName evidence="9">Protein TolR</fullName>
    </submittedName>
</protein>
<evidence type="ECO:0000256" key="5">
    <source>
        <dbReference type="ARBA" id="ARBA00022989"/>
    </source>
</evidence>
<keyword evidence="7" id="KW-0653">Protein transport</keyword>
<dbReference type="PANTHER" id="PTHR30558:SF7">
    <property type="entry name" value="TOL-PAL SYSTEM PROTEIN TOLR"/>
    <property type="match status" value="1"/>
</dbReference>
<keyword evidence="3" id="KW-1003">Cell membrane</keyword>
<evidence type="ECO:0000256" key="4">
    <source>
        <dbReference type="ARBA" id="ARBA00022692"/>
    </source>
</evidence>
<proteinExistence type="inferred from homology"/>
<feature type="transmembrane region" description="Helical" evidence="8">
    <location>
        <begin position="20"/>
        <end position="38"/>
    </location>
</feature>
<dbReference type="Pfam" id="PF02472">
    <property type="entry name" value="ExbD"/>
    <property type="match status" value="1"/>
</dbReference>
<comment type="similarity">
    <text evidence="2 7">Belongs to the ExbD/TolR family.</text>
</comment>
<gene>
    <name evidence="9" type="ORF">GETHLI_25890</name>
</gene>
<evidence type="ECO:0000256" key="1">
    <source>
        <dbReference type="ARBA" id="ARBA00004162"/>
    </source>
</evidence>
<organism evidence="9 10">
    <name type="scientific">Geothrix limicola</name>
    <dbReference type="NCBI Taxonomy" id="2927978"/>
    <lineage>
        <taxon>Bacteria</taxon>
        <taxon>Pseudomonadati</taxon>
        <taxon>Acidobacteriota</taxon>
        <taxon>Holophagae</taxon>
        <taxon>Holophagales</taxon>
        <taxon>Holophagaceae</taxon>
        <taxon>Geothrix</taxon>
    </lineage>
</organism>
<dbReference type="RefSeq" id="WP_285575983.1">
    <property type="nucleotide sequence ID" value="NZ_BSDE01000005.1"/>
</dbReference>
<reference evidence="9 10" key="1">
    <citation type="journal article" date="2023" name="Antonie Van Leeuwenhoek">
        <title>Mesoterricola silvestris gen. nov., sp. nov., Mesoterricola sediminis sp. nov., Geothrix oryzae sp. nov., Geothrix edaphica sp. nov., Geothrix rubra sp. nov., and Geothrix limicola sp. nov., six novel members of Acidobacteriota isolated from soils.</title>
        <authorList>
            <person name="Itoh H."/>
            <person name="Sugisawa Y."/>
            <person name="Mise K."/>
            <person name="Xu Z."/>
            <person name="Kuniyasu M."/>
            <person name="Ushijima N."/>
            <person name="Kawano K."/>
            <person name="Kobayashi E."/>
            <person name="Shiratori Y."/>
            <person name="Masuda Y."/>
            <person name="Senoo K."/>
        </authorList>
    </citation>
    <scope>NUCLEOTIDE SEQUENCE [LARGE SCALE GENOMIC DNA]</scope>
    <source>
        <strain evidence="9 10">Red804</strain>
    </source>
</reference>
<evidence type="ECO:0000256" key="6">
    <source>
        <dbReference type="ARBA" id="ARBA00023136"/>
    </source>
</evidence>
<keyword evidence="7" id="KW-0813">Transport</keyword>
<name>A0ABQ5QHL7_9BACT</name>
<sequence length="145" mass="15389">MAFTPGSRRGAMADINMTPLIDVMLVLLIIFMIAAPMMTTGVDVKLPESRTGRNLESEALTVSVTFDGRLQFGQAFMPLPVLANQLKAKAQSGGKRPVLVRADHNVPYGRVIQVVDAIREAGFTQVGFVTAAAPAAPPIDLAAAK</sequence>
<evidence type="ECO:0000313" key="10">
    <source>
        <dbReference type="Proteomes" id="UP001165069"/>
    </source>
</evidence>
<keyword evidence="6 8" id="KW-0472">Membrane</keyword>
<evidence type="ECO:0000313" key="9">
    <source>
        <dbReference type="EMBL" id="GLH74087.1"/>
    </source>
</evidence>